<evidence type="ECO:0000313" key="2">
    <source>
        <dbReference type="EMBL" id="SEA47180.1"/>
    </source>
</evidence>
<dbReference type="PANTHER" id="PTHR34825:SF1">
    <property type="entry name" value="AAA-ATPASE-LIKE DOMAIN-CONTAINING PROTEIN"/>
    <property type="match status" value="1"/>
</dbReference>
<name>A0A1H4BGC7_9BACT</name>
<evidence type="ECO:0000313" key="3">
    <source>
        <dbReference type="Proteomes" id="UP000199041"/>
    </source>
</evidence>
<dbReference type="EMBL" id="FNQY01000021">
    <property type="protein sequence ID" value="SEA47180.1"/>
    <property type="molecule type" value="Genomic_DNA"/>
</dbReference>
<evidence type="ECO:0000259" key="1">
    <source>
        <dbReference type="Pfam" id="PF09820"/>
    </source>
</evidence>
<accession>A0A1H4BGC7</accession>
<dbReference type="Pfam" id="PF08011">
    <property type="entry name" value="PDDEXK_9"/>
    <property type="match status" value="1"/>
</dbReference>
<protein>
    <submittedName>
        <fullName evidence="2">PD-(D/E)XK nuclease superfamily protein</fullName>
    </submittedName>
</protein>
<dbReference type="AlphaFoldDB" id="A0A1H4BGC7"/>
<feature type="domain" description="AAA-ATPase-like" evidence="1">
    <location>
        <begin position="1"/>
        <end position="191"/>
    </location>
</feature>
<dbReference type="PANTHER" id="PTHR34825">
    <property type="entry name" value="CONSERVED PROTEIN, WITH A WEAK D-GALACTARATE DEHYDRATASE/ALTRONATE HYDROLASE DOMAIN"/>
    <property type="match status" value="1"/>
</dbReference>
<organism evidence="2 3">
    <name type="scientific">Arachidicoccus rhizosphaerae</name>
    <dbReference type="NCBI Taxonomy" id="551991"/>
    <lineage>
        <taxon>Bacteria</taxon>
        <taxon>Pseudomonadati</taxon>
        <taxon>Bacteroidota</taxon>
        <taxon>Chitinophagia</taxon>
        <taxon>Chitinophagales</taxon>
        <taxon>Chitinophagaceae</taxon>
        <taxon>Arachidicoccus</taxon>
    </lineage>
</organism>
<dbReference type="InterPro" id="IPR018631">
    <property type="entry name" value="AAA-ATPase-like_dom"/>
</dbReference>
<dbReference type="InterPro" id="IPR012547">
    <property type="entry name" value="PDDEXK_9"/>
</dbReference>
<reference evidence="2 3" key="1">
    <citation type="submission" date="2016-10" db="EMBL/GenBank/DDBJ databases">
        <authorList>
            <person name="de Groot N.N."/>
        </authorList>
    </citation>
    <scope>NUCLEOTIDE SEQUENCE [LARGE SCALE GENOMIC DNA]</scope>
    <source>
        <strain evidence="2 3">Vu-144</strain>
    </source>
</reference>
<proteinExistence type="predicted"/>
<dbReference type="Pfam" id="PF09820">
    <property type="entry name" value="AAA-ATPase_like"/>
    <property type="match status" value="1"/>
</dbReference>
<sequence length="500" mass="57620">MQSFREIREGGYVYIDKTEDIYQMVNTGKYYFLSRPRRFGKSLLVDTIDELFSGNQKLFEGLWVHEKWDWAKTNPVIHFDFANIGLRTRGLENAIIGALEDNANRLGISLHRKEYDLMFRELIEKASLNGKVVILIDEYDKPIIDFMDDLDLLEANRSIMKSFYSVLKPSDGYIRFLLITGVSQFSKVSIFSDLNNLDNISLIPQYGGIIGITQKELEENFAEEIDDLQKSNPNILTQIKDWYDGYTWNMNTWVYNPFSLLKFMKYQIFQNFWFETGTPTFLLKQLKMHSIYNVEDIEASSQDLSSFNTDNPDPGSLLFQTGYLTIKKISSDRQLYKLGFPNKEVKSSFLGGLLSTYRNTSGGDTLQLIKKLNRSLRGFDIEGVVNQLNALTSSIAYDHWKGDTESIFHILTYLTFKLSGVDVYTEVHSATGRCDILVKTELYIYVMELKLNGTAEDALHQIKNKGYLKPYESDLRKKIAVGISFSSAQRTVNDYKTEEL</sequence>
<gene>
    <name evidence="2" type="ORF">SAMN05192529_12123</name>
</gene>
<dbReference type="Proteomes" id="UP000199041">
    <property type="component" value="Unassembled WGS sequence"/>
</dbReference>
<keyword evidence="3" id="KW-1185">Reference proteome</keyword>
<dbReference type="STRING" id="551991.SAMN05192529_12123"/>